<dbReference type="Pfam" id="PF00226">
    <property type="entry name" value="DnaJ"/>
    <property type="match status" value="1"/>
</dbReference>
<dbReference type="InterPro" id="IPR001623">
    <property type="entry name" value="DnaJ_domain"/>
</dbReference>
<dbReference type="STRING" id="1664694.A0A0N1HCB0"/>
<comment type="caution">
    <text evidence="2">The sequence shown here is derived from an EMBL/GenBank/DDBJ whole genome shotgun (WGS) entry which is preliminary data.</text>
</comment>
<feature type="domain" description="J" evidence="1">
    <location>
        <begin position="7"/>
        <end position="76"/>
    </location>
</feature>
<dbReference type="InterPro" id="IPR036869">
    <property type="entry name" value="J_dom_sf"/>
</dbReference>
<organism evidence="2 3">
    <name type="scientific">Cyphellophora attinorum</name>
    <dbReference type="NCBI Taxonomy" id="1664694"/>
    <lineage>
        <taxon>Eukaryota</taxon>
        <taxon>Fungi</taxon>
        <taxon>Dikarya</taxon>
        <taxon>Ascomycota</taxon>
        <taxon>Pezizomycotina</taxon>
        <taxon>Eurotiomycetes</taxon>
        <taxon>Chaetothyriomycetidae</taxon>
        <taxon>Chaetothyriales</taxon>
        <taxon>Cyphellophoraceae</taxon>
        <taxon>Cyphellophora</taxon>
    </lineage>
</organism>
<dbReference type="PROSITE" id="PS50076">
    <property type="entry name" value="DNAJ_2"/>
    <property type="match status" value="1"/>
</dbReference>
<dbReference type="CDD" id="cd06257">
    <property type="entry name" value="DnaJ"/>
    <property type="match status" value="1"/>
</dbReference>
<evidence type="ECO:0000259" key="1">
    <source>
        <dbReference type="PROSITE" id="PS50076"/>
    </source>
</evidence>
<keyword evidence="3" id="KW-1185">Reference proteome</keyword>
<dbReference type="SUPFAM" id="SSF46565">
    <property type="entry name" value="Chaperone J-domain"/>
    <property type="match status" value="1"/>
</dbReference>
<dbReference type="GeneID" id="28740118"/>
<dbReference type="AlphaFoldDB" id="A0A0N1HCB0"/>
<dbReference type="PANTHER" id="PTHR24074">
    <property type="entry name" value="CO-CHAPERONE PROTEIN DJLA"/>
    <property type="match status" value="1"/>
</dbReference>
<dbReference type="EMBL" id="LFJN01000001">
    <property type="protein sequence ID" value="KPI46050.1"/>
    <property type="molecule type" value="Genomic_DNA"/>
</dbReference>
<protein>
    <recommendedName>
        <fullName evidence="1">J domain-containing protein</fullName>
    </recommendedName>
</protein>
<accession>A0A0N1HCB0</accession>
<dbReference type="OrthoDB" id="442087at2759"/>
<gene>
    <name evidence="2" type="ORF">AB675_784</name>
</gene>
<dbReference type="SMART" id="SM00271">
    <property type="entry name" value="DnaJ"/>
    <property type="match status" value="1"/>
</dbReference>
<reference evidence="2 3" key="1">
    <citation type="submission" date="2015-06" db="EMBL/GenBank/DDBJ databases">
        <title>Draft genome of the ant-associated black yeast Phialophora attae CBS 131958.</title>
        <authorList>
            <person name="Moreno L.F."/>
            <person name="Stielow B.J."/>
            <person name="de Hoog S."/>
            <person name="Vicente V.A."/>
            <person name="Weiss V.A."/>
            <person name="de Vries M."/>
            <person name="Cruz L.M."/>
            <person name="Souza E.M."/>
        </authorList>
    </citation>
    <scope>NUCLEOTIDE SEQUENCE [LARGE SCALE GENOMIC DNA]</scope>
    <source>
        <strain evidence="2 3">CBS 131958</strain>
    </source>
</reference>
<sequence>MSQALPDYYAVLEVSPTATVDQIKTAYKKAALKWHPDRVAHDSPERATRTKKFQAINDAYYTLSETTRRKEYDQARQFHTATGGASFADDDEDFDDEIPRTSTGGGFPWSWFTGKGQPTHDAADDFSRNQFQQPFEEMMNAAGLSEGDGNRPTGRFWSLVGTAAGGALGFIVGNFVGASVGAVAGNKLGGIRDKSGKSVYEVFQSLDQSDKAKVLSELAAKIFQGAIS</sequence>
<dbReference type="Gene3D" id="1.10.287.110">
    <property type="entry name" value="DnaJ domain"/>
    <property type="match status" value="1"/>
</dbReference>
<proteinExistence type="predicted"/>
<dbReference type="RefSeq" id="XP_018006013.1">
    <property type="nucleotide sequence ID" value="XM_018148249.1"/>
</dbReference>
<name>A0A0N1HCB0_9EURO</name>
<dbReference type="VEuPathDB" id="FungiDB:AB675_784"/>
<dbReference type="Proteomes" id="UP000038010">
    <property type="component" value="Unassembled WGS sequence"/>
</dbReference>
<evidence type="ECO:0000313" key="2">
    <source>
        <dbReference type="EMBL" id="KPI46050.1"/>
    </source>
</evidence>
<evidence type="ECO:0000313" key="3">
    <source>
        <dbReference type="Proteomes" id="UP000038010"/>
    </source>
</evidence>
<dbReference type="InterPro" id="IPR050817">
    <property type="entry name" value="DjlA_DnaK_co-chaperone"/>
</dbReference>
<dbReference type="PRINTS" id="PR00625">
    <property type="entry name" value="JDOMAIN"/>
</dbReference>